<dbReference type="InterPro" id="IPR000073">
    <property type="entry name" value="AB_hydrolase_1"/>
</dbReference>
<keyword evidence="2" id="KW-0378">Hydrolase</keyword>
<sequence length="272" mass="29497">MTTISSTLRVPDGELYFEVRGQGRLIALVAAPMDAAEFAPMADLLSSGFTVLTTDPRGINRSRLDDPEQDSTPVLRADDVARLIEHVDAGPAVALGSSGGACTVLALAQDHPERVAAVLAHEPPLIELLDDRDEFLKGTEEMIAAYRDGDVIGAWRKFMAQAGFQFPEGALEQMFGGERPAQQVADERRWFEHELRETARWRPDVDALKAGDVRVVIGIGAESRGQFCDRTSRALAAALGVEPAIFPGGHVAFTEDPVAFTVRFGEVIDEIN</sequence>
<reference evidence="3" key="1">
    <citation type="journal article" date="2019" name="Int. J. Syst. Evol. Microbiol.">
        <title>The Global Catalogue of Microorganisms (GCM) 10K type strain sequencing project: providing services to taxonomists for standard genome sequencing and annotation.</title>
        <authorList>
            <consortium name="The Broad Institute Genomics Platform"/>
            <consortium name="The Broad Institute Genome Sequencing Center for Infectious Disease"/>
            <person name="Wu L."/>
            <person name="Ma J."/>
        </authorList>
    </citation>
    <scope>NUCLEOTIDE SEQUENCE [LARGE SCALE GENOMIC DNA]</scope>
    <source>
        <strain evidence="3">JCM 17440</strain>
    </source>
</reference>
<protein>
    <submittedName>
        <fullName evidence="2">Alpha/beta hydrolase</fullName>
    </submittedName>
</protein>
<dbReference type="Gene3D" id="3.40.50.1820">
    <property type="entry name" value="alpha/beta hydrolase"/>
    <property type="match status" value="1"/>
</dbReference>
<organism evidence="2 3">
    <name type="scientific">Actinomadura meridiana</name>
    <dbReference type="NCBI Taxonomy" id="559626"/>
    <lineage>
        <taxon>Bacteria</taxon>
        <taxon>Bacillati</taxon>
        <taxon>Actinomycetota</taxon>
        <taxon>Actinomycetes</taxon>
        <taxon>Streptosporangiales</taxon>
        <taxon>Thermomonosporaceae</taxon>
        <taxon>Actinomadura</taxon>
    </lineage>
</organism>
<comment type="caution">
    <text evidence="2">The sequence shown here is derived from an EMBL/GenBank/DDBJ whole genome shotgun (WGS) entry which is preliminary data.</text>
</comment>
<dbReference type="Pfam" id="PF00561">
    <property type="entry name" value="Abhydrolase_1"/>
    <property type="match status" value="1"/>
</dbReference>
<dbReference type="EMBL" id="BAABAS010000026">
    <property type="protein sequence ID" value="GAA4240874.1"/>
    <property type="molecule type" value="Genomic_DNA"/>
</dbReference>
<keyword evidence="3" id="KW-1185">Reference proteome</keyword>
<dbReference type="InterPro" id="IPR029058">
    <property type="entry name" value="AB_hydrolase_fold"/>
</dbReference>
<dbReference type="RefSeq" id="WP_344905615.1">
    <property type="nucleotide sequence ID" value="NZ_BAABAS010000026.1"/>
</dbReference>
<evidence type="ECO:0000259" key="1">
    <source>
        <dbReference type="Pfam" id="PF00561"/>
    </source>
</evidence>
<name>A0ABP8CMB1_9ACTN</name>
<gene>
    <name evidence="2" type="ORF">GCM10022254_67410</name>
</gene>
<dbReference type="Proteomes" id="UP001501710">
    <property type="component" value="Unassembled WGS sequence"/>
</dbReference>
<feature type="domain" description="AB hydrolase-1" evidence="1">
    <location>
        <begin position="34"/>
        <end position="166"/>
    </location>
</feature>
<evidence type="ECO:0000313" key="3">
    <source>
        <dbReference type="Proteomes" id="UP001501710"/>
    </source>
</evidence>
<dbReference type="GO" id="GO:0016787">
    <property type="term" value="F:hydrolase activity"/>
    <property type="evidence" value="ECO:0007669"/>
    <property type="project" value="UniProtKB-KW"/>
</dbReference>
<evidence type="ECO:0000313" key="2">
    <source>
        <dbReference type="EMBL" id="GAA4240874.1"/>
    </source>
</evidence>
<proteinExistence type="predicted"/>
<dbReference type="SUPFAM" id="SSF53474">
    <property type="entry name" value="alpha/beta-Hydrolases"/>
    <property type="match status" value="1"/>
</dbReference>
<accession>A0ABP8CMB1</accession>